<dbReference type="SUPFAM" id="SSF48403">
    <property type="entry name" value="Ankyrin repeat"/>
    <property type="match status" value="2"/>
</dbReference>
<keyword evidence="4" id="KW-0808">Transferase</keyword>
<dbReference type="Gene3D" id="1.10.510.10">
    <property type="entry name" value="Transferase(Phosphotransferase) domain 1"/>
    <property type="match status" value="1"/>
</dbReference>
<sequence length="801" mass="89279">MILPDDFQLLSTLEDHQYRKLYAIRKESTGAPYLCEEVFYNPSVKEDVQQIHSCKDIISQLTVGSMGKYERIVPCKQRASILFIWPHDDEFSLYSLFTQHNEDRPPMDEDEVWLILYEALMALEYLHDPLLHDPPLVHGSITPWALYFGEDSVIRLRALWSVRVSRSPFTGSVLSAISPYVAPDVLKTQEYTHKADIWALGCVIYELCMRQPYCTISSRSDEALIEHILSLDPPMVAPHYSPELQRLLRMMLEPSRERRLSSSELLACPHFDGIRYLLKNNQGLYCSGSLSLSMLVTQQPSTDLDASQPVNTSHPLRHSLPSSTLPAPMLPLAAAIVSGNEEAFERERKGKTSKQDVHGISNLMYCVENDRLRFGMALVGREAKLSDPHGKTALMYAAERDNAGFISLLLRKEARMRDKMGLTALHHAAINDSINAIRILVDTEANLKTSDGRTALQLAIENRSLRAVAMLYVKESHNQNVEGMTALMLALQTGLSEAVPLLAEEEAYLLDLYGRTASEISTECGHSCGFLATREKDLLRVLAKTTSERQRERFGFRGTAFTKEAASRYRILLDKYLNSPNVEGVCRSILTRNRYLFFKYLVAGESFPDGKEISLIANARREMLNSMSKIMPVESQLTATTSGNEGETPLMQAAKANSLDACKSLRGKEARMQRLDGKTALILAILEEAYDAAYLLLPLEAGLSDNEGFTALMAACQKGHLELARKLVAAEAGKQKADGTAALHIATFMQHKDIAKLLIAKEGALRLADGRTAYDISRSLNDPALLKLLQPKGKGKGGVRK</sequence>
<dbReference type="InterPro" id="IPR002110">
    <property type="entry name" value="Ankyrin_rpt"/>
</dbReference>
<dbReference type="InterPro" id="IPR011009">
    <property type="entry name" value="Kinase-like_dom_sf"/>
</dbReference>
<keyword evidence="1" id="KW-0040">ANK repeat</keyword>
<dbReference type="Pfam" id="PF00069">
    <property type="entry name" value="Pkinase"/>
    <property type="match status" value="1"/>
</dbReference>
<feature type="repeat" description="ANK" evidence="1">
    <location>
        <begin position="420"/>
        <end position="452"/>
    </location>
</feature>
<dbReference type="SUPFAM" id="SSF56112">
    <property type="entry name" value="Protein kinase-like (PK-like)"/>
    <property type="match status" value="1"/>
</dbReference>
<protein>
    <submittedName>
        <fullName evidence="4">Kinase, NEK</fullName>
    </submittedName>
</protein>
<name>A0A4Z1SX09_GIAMU</name>
<dbReference type="InterPro" id="IPR000719">
    <property type="entry name" value="Prot_kinase_dom"/>
</dbReference>
<dbReference type="PROSITE" id="PS50088">
    <property type="entry name" value="ANK_REPEAT"/>
    <property type="match status" value="2"/>
</dbReference>
<accession>A0A4Z1SX09</accession>
<dbReference type="OrthoDB" id="10258888at2759"/>
<evidence type="ECO:0000313" key="4">
    <source>
        <dbReference type="EMBL" id="TNJ30080.1"/>
    </source>
</evidence>
<comment type="caution">
    <text evidence="4">The sequence shown here is derived from an EMBL/GenBank/DDBJ whole genome shotgun (WGS) entry which is preliminary data.</text>
</comment>
<dbReference type="InterPro" id="IPR036770">
    <property type="entry name" value="Ankyrin_rpt-contain_sf"/>
</dbReference>
<feature type="repeat" description="ANK" evidence="1">
    <location>
        <begin position="738"/>
        <end position="770"/>
    </location>
</feature>
<proteinExistence type="predicted"/>
<feature type="domain" description="Protein kinase" evidence="3">
    <location>
        <begin position="7"/>
        <end position="271"/>
    </location>
</feature>
<dbReference type="EMBL" id="VDLU01000001">
    <property type="protein sequence ID" value="TNJ30080.1"/>
    <property type="molecule type" value="Genomic_DNA"/>
</dbReference>
<evidence type="ECO:0000259" key="3">
    <source>
        <dbReference type="PROSITE" id="PS50011"/>
    </source>
</evidence>
<dbReference type="Pfam" id="PF12796">
    <property type="entry name" value="Ank_2"/>
    <property type="match status" value="2"/>
</dbReference>
<evidence type="ECO:0000313" key="5">
    <source>
        <dbReference type="Proteomes" id="UP000315496"/>
    </source>
</evidence>
<organism evidence="4 5">
    <name type="scientific">Giardia muris</name>
    <dbReference type="NCBI Taxonomy" id="5742"/>
    <lineage>
        <taxon>Eukaryota</taxon>
        <taxon>Metamonada</taxon>
        <taxon>Diplomonadida</taxon>
        <taxon>Hexamitidae</taxon>
        <taxon>Giardiinae</taxon>
        <taxon>Giardia</taxon>
    </lineage>
</organism>
<dbReference type="PANTHER" id="PTHR24120:SF4">
    <property type="entry name" value="GH07239P"/>
    <property type="match status" value="1"/>
</dbReference>
<dbReference type="PANTHER" id="PTHR24120">
    <property type="entry name" value="GH07239P"/>
    <property type="match status" value="1"/>
</dbReference>
<dbReference type="VEuPathDB" id="GiardiaDB:GMRT_10365"/>
<dbReference type="SMART" id="SM00248">
    <property type="entry name" value="ANK"/>
    <property type="match status" value="9"/>
</dbReference>
<dbReference type="GO" id="GO:0005524">
    <property type="term" value="F:ATP binding"/>
    <property type="evidence" value="ECO:0007669"/>
    <property type="project" value="InterPro"/>
</dbReference>
<feature type="region of interest" description="Disordered" evidence="2">
    <location>
        <begin position="303"/>
        <end position="322"/>
    </location>
</feature>
<keyword evidence="5" id="KW-1185">Reference proteome</keyword>
<dbReference type="Gene3D" id="1.25.40.20">
    <property type="entry name" value="Ankyrin repeat-containing domain"/>
    <property type="match status" value="2"/>
</dbReference>
<dbReference type="Proteomes" id="UP000315496">
    <property type="component" value="Chromosome 1"/>
</dbReference>
<dbReference type="SMART" id="SM00220">
    <property type="entry name" value="S_TKc"/>
    <property type="match status" value="1"/>
</dbReference>
<feature type="compositionally biased region" description="Polar residues" evidence="2">
    <location>
        <begin position="303"/>
        <end position="314"/>
    </location>
</feature>
<evidence type="ECO:0000256" key="1">
    <source>
        <dbReference type="PROSITE-ProRule" id="PRU00023"/>
    </source>
</evidence>
<gene>
    <name evidence="4" type="ORF">GMRT_10365</name>
</gene>
<evidence type="ECO:0000256" key="2">
    <source>
        <dbReference type="SAM" id="MobiDB-lite"/>
    </source>
</evidence>
<keyword evidence="4" id="KW-0418">Kinase</keyword>
<reference evidence="4 5" key="1">
    <citation type="submission" date="2019-05" db="EMBL/GenBank/DDBJ databases">
        <title>The compact genome of Giardia muris reveals important steps in the evolution of intestinal protozoan parasites.</title>
        <authorList>
            <person name="Xu F."/>
            <person name="Jimenez-Gonzalez A."/>
            <person name="Einarsson E."/>
            <person name="Astvaldsson A."/>
            <person name="Peirasmaki D."/>
            <person name="Eckmann L."/>
            <person name="Andersson J.O."/>
            <person name="Svard S.G."/>
            <person name="Jerlstrom-Hultqvist J."/>
        </authorList>
    </citation>
    <scope>NUCLEOTIDE SEQUENCE [LARGE SCALE GENOMIC DNA]</scope>
    <source>
        <strain evidence="4 5">Roberts-Thomson</strain>
    </source>
</reference>
<dbReference type="PROSITE" id="PS50011">
    <property type="entry name" value="PROTEIN_KINASE_DOM"/>
    <property type="match status" value="1"/>
</dbReference>
<dbReference type="AlphaFoldDB" id="A0A4Z1SX09"/>
<dbReference type="PROSITE" id="PS50297">
    <property type="entry name" value="ANK_REP_REGION"/>
    <property type="match status" value="1"/>
</dbReference>
<dbReference type="GO" id="GO:0004672">
    <property type="term" value="F:protein kinase activity"/>
    <property type="evidence" value="ECO:0007669"/>
    <property type="project" value="InterPro"/>
</dbReference>